<dbReference type="Gene3D" id="3.40.50.300">
    <property type="entry name" value="P-loop containing nucleotide triphosphate hydrolases"/>
    <property type="match status" value="2"/>
</dbReference>
<dbReference type="GO" id="GO:0016887">
    <property type="term" value="F:ATP hydrolysis activity"/>
    <property type="evidence" value="ECO:0007669"/>
    <property type="project" value="InterPro"/>
</dbReference>
<organism evidence="10 11">
    <name type="scientific">Anopheles gambiae</name>
    <name type="common">African malaria mosquito</name>
    <dbReference type="NCBI Taxonomy" id="7165"/>
    <lineage>
        <taxon>Eukaryota</taxon>
        <taxon>Metazoa</taxon>
        <taxon>Ecdysozoa</taxon>
        <taxon>Arthropoda</taxon>
        <taxon>Hexapoda</taxon>
        <taxon>Insecta</taxon>
        <taxon>Pterygota</taxon>
        <taxon>Neoptera</taxon>
        <taxon>Endopterygota</taxon>
        <taxon>Diptera</taxon>
        <taxon>Nematocera</taxon>
        <taxon>Culicoidea</taxon>
        <taxon>Culicidae</taxon>
        <taxon>Anophelinae</taxon>
        <taxon>Anopheles</taxon>
    </lineage>
</organism>
<feature type="transmembrane region" description="Helical" evidence="9">
    <location>
        <begin position="742"/>
        <end position="762"/>
    </location>
</feature>
<comment type="subcellular location">
    <subcellularLocation>
        <location evidence="1">Membrane</location>
        <topology evidence="1">Multi-pass membrane protein</topology>
    </subcellularLocation>
</comment>
<keyword evidence="3 9" id="KW-0812">Transmembrane</keyword>
<proteinExistence type="predicted"/>
<feature type="transmembrane region" description="Helical" evidence="9">
    <location>
        <begin position="1809"/>
        <end position="1842"/>
    </location>
</feature>
<dbReference type="PROSITE" id="PS50893">
    <property type="entry name" value="ABC_TRANSPORTER_2"/>
    <property type="match status" value="2"/>
</dbReference>
<accession>A0A1S4H240</accession>
<dbReference type="CDD" id="cd03250">
    <property type="entry name" value="ABCC_MRP_domain1"/>
    <property type="match status" value="1"/>
</dbReference>
<dbReference type="Gene3D" id="1.20.1560.10">
    <property type="entry name" value="ABC transporter type 1, transmembrane domain"/>
    <property type="match status" value="3"/>
</dbReference>
<dbReference type="Pfam" id="PF00664">
    <property type="entry name" value="ABC_membrane"/>
    <property type="match status" value="2"/>
</dbReference>
<feature type="transmembrane region" description="Helical" evidence="9">
    <location>
        <begin position="157"/>
        <end position="176"/>
    </location>
</feature>
<dbReference type="InterPro" id="IPR003439">
    <property type="entry name" value="ABC_transporter-like_ATP-bd"/>
</dbReference>
<dbReference type="InterPro" id="IPR017871">
    <property type="entry name" value="ABC_transporter-like_CS"/>
</dbReference>
<dbReference type="InterPro" id="IPR027417">
    <property type="entry name" value="P-loop_NTPase"/>
</dbReference>
<feature type="transmembrane region" description="Helical" evidence="9">
    <location>
        <begin position="1948"/>
        <end position="1967"/>
    </location>
</feature>
<dbReference type="InParanoid" id="A0A1S4H240"/>
<reference evidence="10 11" key="1">
    <citation type="journal article" date="2002" name="Science">
        <title>The genome sequence of the malaria mosquito Anopheles gambiae.</title>
        <authorList>
            <person name="Holt R.A."/>
            <person name="Subramanian G.M."/>
            <person name="Halpern A."/>
            <person name="Sutton G.G."/>
            <person name="Charlab R."/>
            <person name="Nusskern D.R."/>
            <person name="Wincker P."/>
            <person name="Clark A.G."/>
            <person name="Ribeiro J.M."/>
            <person name="Wides R."/>
            <person name="Salzberg S.L."/>
            <person name="Loftus B."/>
            <person name="Yandell M."/>
            <person name="Majoros W.H."/>
            <person name="Rusch D.B."/>
            <person name="Lai Z."/>
            <person name="Kraft C.L."/>
            <person name="Abril J.F."/>
            <person name="Anthouard V."/>
            <person name="Arensburger P."/>
            <person name="Atkinson P.W."/>
            <person name="Baden H."/>
            <person name="de Berardinis V."/>
            <person name="Baldwin D."/>
            <person name="Benes V."/>
            <person name="Biedler J."/>
            <person name="Blass C."/>
            <person name="Bolanos R."/>
            <person name="Boscus D."/>
            <person name="Barnstead M."/>
            <person name="Cai S."/>
            <person name="Center A."/>
            <person name="Chaturverdi K."/>
            <person name="Christophides G.K."/>
            <person name="Chrystal M.A."/>
            <person name="Clamp M."/>
            <person name="Cravchik A."/>
            <person name="Curwen V."/>
            <person name="Dana A."/>
            <person name="Delcher A."/>
            <person name="Dew I."/>
            <person name="Evans C.A."/>
            <person name="Flanigan M."/>
            <person name="Grundschober-Freimoser A."/>
            <person name="Friedli L."/>
            <person name="Gu Z."/>
            <person name="Guan P."/>
            <person name="Guigo R."/>
            <person name="Hillenmeyer M.E."/>
            <person name="Hladun S.L."/>
            <person name="Hogan J.R."/>
            <person name="Hong Y.S."/>
            <person name="Hoover J."/>
            <person name="Jaillon O."/>
            <person name="Ke Z."/>
            <person name="Kodira C."/>
            <person name="Kokoza E."/>
            <person name="Koutsos A."/>
            <person name="Letunic I."/>
            <person name="Levitsky A."/>
            <person name="Liang Y."/>
            <person name="Lin J.J."/>
            <person name="Lobo N.F."/>
            <person name="Lopez J.R."/>
            <person name="Malek J.A."/>
            <person name="McIntosh T.C."/>
            <person name="Meister S."/>
            <person name="Miller J."/>
            <person name="Mobarry C."/>
            <person name="Mongin E."/>
            <person name="Murphy S.D."/>
            <person name="O'Brochta D.A."/>
            <person name="Pfannkoch C."/>
            <person name="Qi R."/>
            <person name="Regier M.A."/>
            <person name="Remington K."/>
            <person name="Shao H."/>
            <person name="Sharakhova M.V."/>
            <person name="Sitter C.D."/>
            <person name="Shetty J."/>
            <person name="Smith T.J."/>
            <person name="Strong R."/>
            <person name="Sun J."/>
            <person name="Thomasova D."/>
            <person name="Ton L.Q."/>
            <person name="Topalis P."/>
            <person name="Tu Z."/>
            <person name="Unger M.F."/>
            <person name="Walenz B."/>
            <person name="Wang A."/>
            <person name="Wang J."/>
            <person name="Wang M."/>
            <person name="Wang X."/>
            <person name="Woodford K.J."/>
            <person name="Wortman J.R."/>
            <person name="Wu M."/>
            <person name="Yao A."/>
            <person name="Zdobnov E.M."/>
            <person name="Zhang H."/>
            <person name="Zhao Q."/>
            <person name="Zhao S."/>
            <person name="Zhu S.C."/>
            <person name="Zhimulev I."/>
            <person name="Coluzzi M."/>
            <person name="della Torre A."/>
            <person name="Roth C.W."/>
            <person name="Louis C."/>
            <person name="Kalush F."/>
            <person name="Mural R.J."/>
            <person name="Myers E.W."/>
            <person name="Adams M.D."/>
            <person name="Smith H.O."/>
            <person name="Broder S."/>
            <person name="Gardner M.J."/>
            <person name="Fraser C.M."/>
            <person name="Birney E."/>
            <person name="Bork P."/>
            <person name="Brey P.T."/>
            <person name="Venter J.C."/>
            <person name="Weissenbach J."/>
            <person name="Kafatos F.C."/>
            <person name="Collins F.H."/>
            <person name="Hoffman S.L."/>
        </authorList>
    </citation>
    <scope>NUCLEOTIDE SEQUENCE [LARGE SCALE GENOMIC DNA]</scope>
    <source>
        <strain evidence="10 11">PEST</strain>
    </source>
</reference>
<dbReference type="InterPro" id="IPR011527">
    <property type="entry name" value="ABC1_TM_dom"/>
</dbReference>
<dbReference type="SMART" id="SM00382">
    <property type="entry name" value="AAA"/>
    <property type="match status" value="2"/>
</dbReference>
<feature type="transmembrane region" description="Helical" evidence="9">
    <location>
        <begin position="823"/>
        <end position="850"/>
    </location>
</feature>
<dbReference type="InterPro" id="IPR050173">
    <property type="entry name" value="ABC_transporter_C-like"/>
</dbReference>
<evidence type="ECO:0000256" key="1">
    <source>
        <dbReference type="ARBA" id="ARBA00004141"/>
    </source>
</evidence>
<reference evidence="10 11" key="2">
    <citation type="journal article" date="2004" name="Trends Parasitol.">
        <title>The Anopheles gambiae genome: an update.</title>
        <authorList>
            <person name="Mongin E."/>
            <person name="Louis C."/>
            <person name="Holt R.A."/>
            <person name="Birney E."/>
            <person name="Collins F.H."/>
        </authorList>
    </citation>
    <scope>NUCLEOTIDE SEQUENCE [LARGE SCALE GENOMIC DNA]</scope>
    <source>
        <strain evidence="10 11">PEST</strain>
    </source>
</reference>
<keyword evidence="2" id="KW-0813">Transport</keyword>
<feature type="compositionally biased region" description="Low complexity" evidence="8">
    <location>
        <begin position="661"/>
        <end position="682"/>
    </location>
</feature>
<keyword evidence="5" id="KW-0067">ATP-binding</keyword>
<feature type="transmembrane region" description="Helical" evidence="9">
    <location>
        <begin position="350"/>
        <end position="375"/>
    </location>
</feature>
<keyword evidence="11" id="KW-1185">Reference proteome</keyword>
<evidence type="ECO:0000256" key="5">
    <source>
        <dbReference type="ARBA" id="ARBA00022840"/>
    </source>
</evidence>
<keyword evidence="6 9" id="KW-1133">Transmembrane helix</keyword>
<feature type="compositionally biased region" description="Basic and acidic residues" evidence="8">
    <location>
        <begin position="1585"/>
        <end position="1595"/>
    </location>
</feature>
<dbReference type="CDD" id="cd18602">
    <property type="entry name" value="ABC_6TM_SUR1_D2_like"/>
    <property type="match status" value="1"/>
</dbReference>
<dbReference type="SUPFAM" id="SSF90123">
    <property type="entry name" value="ABC transporter transmembrane region"/>
    <property type="match status" value="2"/>
</dbReference>
<feature type="compositionally biased region" description="Acidic residues" evidence="8">
    <location>
        <begin position="927"/>
        <end position="940"/>
    </location>
</feature>
<feature type="compositionally biased region" description="Polar residues" evidence="8">
    <location>
        <begin position="615"/>
        <end position="627"/>
    </location>
</feature>
<dbReference type="PANTHER" id="PTHR24223">
    <property type="entry name" value="ATP-BINDING CASSETTE SUB-FAMILY C"/>
    <property type="match status" value="1"/>
</dbReference>
<dbReference type="GO" id="GO:0005886">
    <property type="term" value="C:plasma membrane"/>
    <property type="evidence" value="ECO:0000318"/>
    <property type="project" value="GO_Central"/>
</dbReference>
<dbReference type="EnsemblMetazoa" id="AGAP009799-RA">
    <property type="protein sequence ID" value="AGAP009799-PA"/>
    <property type="gene ID" value="AGAP009799"/>
</dbReference>
<evidence type="ECO:0000256" key="9">
    <source>
        <dbReference type="SAM" id="Phobius"/>
    </source>
</evidence>
<dbReference type="FunFam" id="1.20.1560.10:FF:000161">
    <property type="entry name" value="Uncharacterized protein, isoform C"/>
    <property type="match status" value="1"/>
</dbReference>
<dbReference type="PROSITE" id="PS00211">
    <property type="entry name" value="ABC_TRANSPORTER_1"/>
    <property type="match status" value="2"/>
</dbReference>
<feature type="transmembrane region" description="Helical" evidence="9">
    <location>
        <begin position="89"/>
        <end position="107"/>
    </location>
</feature>
<dbReference type="Proteomes" id="UP000007062">
    <property type="component" value="Chromosome 3R"/>
</dbReference>
<feature type="transmembrane region" description="Helical" evidence="9">
    <location>
        <begin position="1913"/>
        <end position="1936"/>
    </location>
</feature>
<dbReference type="CDD" id="cd03244">
    <property type="entry name" value="ABCC_MRP_domain2"/>
    <property type="match status" value="1"/>
</dbReference>
<dbReference type="Pfam" id="PF00005">
    <property type="entry name" value="ABC_tran"/>
    <property type="match status" value="2"/>
</dbReference>
<dbReference type="FunFam" id="1.20.1560.10:FF:000006">
    <property type="entry name" value="ATP-binding cassette, sub-family C (CFTR/MRP), member 9"/>
    <property type="match status" value="1"/>
</dbReference>
<evidence type="ECO:0000256" key="8">
    <source>
        <dbReference type="SAM" id="MobiDB-lite"/>
    </source>
</evidence>
<protein>
    <submittedName>
        <fullName evidence="10">ATP-binding cassette transporter (ABC transporter) family C member 13</fullName>
    </submittedName>
</protein>
<evidence type="ECO:0000256" key="4">
    <source>
        <dbReference type="ARBA" id="ARBA00022741"/>
    </source>
</evidence>
<feature type="compositionally biased region" description="Polar residues" evidence="8">
    <location>
        <begin position="1004"/>
        <end position="1014"/>
    </location>
</feature>
<dbReference type="PROSITE" id="PS50929">
    <property type="entry name" value="ABC_TM1F"/>
    <property type="match status" value="2"/>
</dbReference>
<dbReference type="PANTHER" id="PTHR24223:SF461">
    <property type="entry name" value="ATP-BINDING CASSETTE SUB-FAMILY C MEMBER SUR"/>
    <property type="match status" value="1"/>
</dbReference>
<evidence type="ECO:0000313" key="10">
    <source>
        <dbReference type="EnsemblMetazoa" id="AGAP009799-PA"/>
    </source>
</evidence>
<reference evidence="10" key="3">
    <citation type="submission" date="2020-05" db="UniProtKB">
        <authorList>
            <consortium name="EnsemblMetazoa"/>
        </authorList>
    </citation>
    <scope>IDENTIFICATION</scope>
    <source>
        <strain evidence="10">PEST</strain>
    </source>
</reference>
<dbReference type="GO" id="GO:0140359">
    <property type="term" value="F:ABC-type transporter activity"/>
    <property type="evidence" value="ECO:0000318"/>
    <property type="project" value="GO_Central"/>
</dbReference>
<feature type="region of interest" description="Disordered" evidence="8">
    <location>
        <begin position="652"/>
        <end position="694"/>
    </location>
</feature>
<name>A0A1S4H240_ANOGA</name>
<keyword evidence="4" id="KW-0547">Nucleotide-binding</keyword>
<dbReference type="FunFam" id="3.40.50.300:FF:000838">
    <property type="entry name" value="ABC multidrug transporter (Eurofung)"/>
    <property type="match status" value="1"/>
</dbReference>
<feature type="region of interest" description="Disordered" evidence="8">
    <location>
        <begin position="519"/>
        <end position="583"/>
    </location>
</feature>
<feature type="compositionally biased region" description="Polar residues" evidence="8">
    <location>
        <begin position="962"/>
        <end position="982"/>
    </location>
</feature>
<feature type="region of interest" description="Disordered" evidence="8">
    <location>
        <begin position="1578"/>
        <end position="1607"/>
    </location>
</feature>
<evidence type="ECO:0000256" key="3">
    <source>
        <dbReference type="ARBA" id="ARBA00022692"/>
    </source>
</evidence>
<dbReference type="InterPro" id="IPR036640">
    <property type="entry name" value="ABC1_TM_sf"/>
</dbReference>
<dbReference type="InterPro" id="IPR003593">
    <property type="entry name" value="AAA+_ATPase"/>
</dbReference>
<feature type="region of interest" description="Disordered" evidence="8">
    <location>
        <begin position="595"/>
        <end position="637"/>
    </location>
</feature>
<keyword evidence="7 9" id="KW-0472">Membrane</keyword>
<feature type="transmembrane region" description="Helical" evidence="9">
    <location>
        <begin position="449"/>
        <end position="471"/>
    </location>
</feature>
<dbReference type="VEuPathDB" id="VectorBase:AGAMI1_003204"/>
<feature type="compositionally biased region" description="Low complexity" evidence="8">
    <location>
        <begin position="572"/>
        <end position="583"/>
    </location>
</feature>
<evidence type="ECO:0000256" key="2">
    <source>
        <dbReference type="ARBA" id="ARBA00022448"/>
    </source>
</evidence>
<feature type="transmembrane region" description="Helical" evidence="9">
    <location>
        <begin position="1661"/>
        <end position="1682"/>
    </location>
</feature>
<dbReference type="VEuPathDB" id="VectorBase:AGAP009799"/>
<evidence type="ECO:0000256" key="7">
    <source>
        <dbReference type="ARBA" id="ARBA00023136"/>
    </source>
</evidence>
<dbReference type="FunFam" id="3.40.50.300:FF:002459">
    <property type="entry name" value="Uncharacterized protein, isoform C"/>
    <property type="match status" value="1"/>
</dbReference>
<feature type="transmembrane region" description="Helical" evidence="9">
    <location>
        <begin position="862"/>
        <end position="887"/>
    </location>
</feature>
<dbReference type="SUPFAM" id="SSF52540">
    <property type="entry name" value="P-loop containing nucleoside triphosphate hydrolases"/>
    <property type="match status" value="2"/>
</dbReference>
<dbReference type="GO" id="GO:0055085">
    <property type="term" value="P:transmembrane transport"/>
    <property type="evidence" value="ECO:0000318"/>
    <property type="project" value="GO_Central"/>
</dbReference>
<feature type="region of interest" description="Disordered" evidence="8">
    <location>
        <begin position="924"/>
        <end position="1050"/>
    </location>
</feature>
<evidence type="ECO:0000256" key="6">
    <source>
        <dbReference type="ARBA" id="ARBA00022989"/>
    </source>
</evidence>
<dbReference type="EMBL" id="AAAB01008980">
    <property type="status" value="NOT_ANNOTATED_CDS"/>
    <property type="molecule type" value="Genomic_DNA"/>
</dbReference>
<dbReference type="GO" id="GO:0005524">
    <property type="term" value="F:ATP binding"/>
    <property type="evidence" value="ECO:0007669"/>
    <property type="project" value="UniProtKB-KW"/>
</dbReference>
<sequence>MVCKWVADGDEAGVSSPLMVAFLTMVGSRHDRLQPAAVVVVQSLYRTNVAYVVVSGLMLVCCLSALGYIVVKYEKRRHNLLALHNLRSIVLLVALLVGIGEIGHQWLAVDRLGRVRTDCTGTKRPEVHSTQSEAFTTDRAPFDGDAVVWKTVTVGLGAAWIALLALVGVACVVRAIERRDKCGLLYAVLAAEGAQSIVRWCKFKYINDVTDTASRPGSSAPGGSILGTPELFLTLAGALAATALTAIDGFTLYTEQNTGRRHVSSIMSSEKKLGYKTPHSPFLSKVTFHWIVPLLWRGYREPLELEDLGNLHEKDTSRYHYDQFLFIYQSYKSTRASLWRCYVRNGWRMFLLGGLLKLAGDLCALVGPLCISNIVDYIAAQSLEATASGVPETRPAASLILANETAHWDASQNLSAAAGSFAKSNQSLAATASGTGNGVEMDGFDALTLTWASLFANGWIVCVLVLVASLAQGTLSQASTHLMDEEGIRLKNALQGLVYRKTLLLSTSCFHPVVEKLPTRTTGTARNQEHRPSRVGAGQPQQSKPQRRNSPGAEANERHRERTDENNVNRRAAMATAAAAAATELDTEAIEHRTSVANSAQMGEEARDERRRPPNATNDDQVQQFNGRTAGERLSWEGDSVAERLICDAREKTPQPAQEPASGNASSSSSSGDAAAAAVASTSERREKLPAPNFAHDAGTITNLMSDDAFNVMSFVKMVHYVWAIPLKIAVVMYLLYRQLGISTVIGSVVCIVTMTPLQLLIGKLMAANSKKVSECTDERLRRINEVLLGIKLIKLNAWETVFKDKISQARQQELRHLDLDSIYWTLMMLLTHISSVLITIVTIAVFLALENNPIELTAGRLFASLALFNQLTVPLFIFPITIPITLSAIVSTGRLEAFLGQPEVERSSLEGIRTMARILSKSDASLDMDEAGDPQDGDDAAAAQEQCPGVPVVAPPDQVEEGQQLQQPGIKSSDNVTGSPQTERKAADNAGPLPLVEDVGGKSCSQHSSMSSDRSIRCEQVDRAPMARQRPAKYQKTVPSPRVKLKKHSQLSVSARLEKCRQKQKHLAREMRFGLPDHAAVFLKDARFRWNDTGADDTMAHCALHIEQLTVPKAKLTVIVGRSGSGKSSLLAALLKEINHLSGELIWNKYSSIAYVPQKPWLQNATIRENVLFGESFRPKRYDRVLRACALKPDLDLMPAGDGTEIGERGLKLSGGQRQRIAIARALYSSANVVILDDPLSALDNEVAMDVFENGVHRMLARQKRTIILVTQKVQLVHRADNIVVMEGGTVSATGSLTEIENNYPHILREWNAIIAKEQQQSSEAQSSPGRTARERWKLFKNISRISFQRNHATEENDFMERTFYFPRTMANRALFGSRFSAHDFPLPIEDCHEPNVALRRHYSNRLRKDSPPSSTAVVLRRPPLGPIEHPPGTGHQSVFRALSLQLGTNATTSSSTVNQRQQRQPAVVVRHISFPTTLTSSGALDDDTLYRKRLNQGGTAAHPGQLVSAGALSGQRRMLAGTDDTGMDGIESNRTGVLLYGQNEGRNSCEDLKRSSIGFRIPEFLRRMSLRGRRFSNPTEFGRPYREREDGSRKSSRKTSSLKSIPKERHYSIKRLLSTISRQSEDTEESSVDYGEAEVSNRLIYDDERKYGRIPARMYWLYLISCGPRMVAIFFLSALAQQALKVYTDFWLQEWTDQTATISTIVVPANGTVADASSPTKPLEIRRHFHAYVALSAVCIVLAAISVPAGQRAGSNARRRLHRELIASVLQNSIHFFQSVPLGRIMNRLSIDVAVVDKKIAATSQKLLQFILLCVCAVLINSVVTPYFILLTIPICGIYYMVQKFYRASSRELQRIESMTYSPVLAHFSETIEGVTTIRAFGQEARFMEVLFKRMEANNVAQLALNCSNRWLGIALDYLGAIIVFVAILTALITASLRPQSTSSSLIGLAVNYAMLVPIYLNWVVKLFAEMEMYGGAVERIQSFIECDVQRRRLDGGLRGRSSRMVQDTGVVPFSYKTVPISWPLRGVIVYEGVSLRYENQKENIITNLNLTIPAGQRLGICGRTGSGKSSLALALFGALEITAGRILIDDVDIAGLHTDELRSRLSIIPQEVMLFGGSVRENLDPRGHFSDLELWNCLELAQLKNVVMSLPDGLDTQISDDKHYFSSGQRQLFCLARAILRGSVCLVLDEATSSLDTETEKLVLQAAKKAFKGRTVITIAHRLHSLVDYERVLVLEQGRIVEDGCPRKLAGKPGSKFGTMLKATDHQQHAIVEDDEAKR</sequence>
<evidence type="ECO:0000313" key="11">
    <source>
        <dbReference type="Proteomes" id="UP000007062"/>
    </source>
</evidence>
<feature type="transmembrane region" description="Helical" evidence="9">
    <location>
        <begin position="49"/>
        <end position="69"/>
    </location>
</feature>
<feature type="compositionally biased region" description="Basic and acidic residues" evidence="8">
    <location>
        <begin position="555"/>
        <end position="568"/>
    </location>
</feature>
<feature type="transmembrane region" description="Helical" evidence="9">
    <location>
        <begin position="1731"/>
        <end position="1752"/>
    </location>
</feature>